<dbReference type="Proteomes" id="UP000281406">
    <property type="component" value="Unassembled WGS sequence"/>
</dbReference>
<gene>
    <name evidence="2" type="ORF">DPX16_4180</name>
</gene>
<dbReference type="AlphaFoldDB" id="A0A3N0XRC3"/>
<organism evidence="2 3">
    <name type="scientific">Anabarilius grahami</name>
    <name type="common">Kanglang fish</name>
    <name type="synonym">Barilius grahami</name>
    <dbReference type="NCBI Taxonomy" id="495550"/>
    <lineage>
        <taxon>Eukaryota</taxon>
        <taxon>Metazoa</taxon>
        <taxon>Chordata</taxon>
        <taxon>Craniata</taxon>
        <taxon>Vertebrata</taxon>
        <taxon>Euteleostomi</taxon>
        <taxon>Actinopterygii</taxon>
        <taxon>Neopterygii</taxon>
        <taxon>Teleostei</taxon>
        <taxon>Ostariophysi</taxon>
        <taxon>Cypriniformes</taxon>
        <taxon>Xenocyprididae</taxon>
        <taxon>Xenocypridinae</taxon>
        <taxon>Xenocypridinae incertae sedis</taxon>
        <taxon>Anabarilius</taxon>
    </lineage>
</organism>
<dbReference type="EMBL" id="RJVU01062620">
    <property type="protein sequence ID" value="ROJ28539.1"/>
    <property type="molecule type" value="Genomic_DNA"/>
</dbReference>
<feature type="region of interest" description="Disordered" evidence="1">
    <location>
        <begin position="1"/>
        <end position="31"/>
    </location>
</feature>
<evidence type="ECO:0000313" key="3">
    <source>
        <dbReference type="Proteomes" id="UP000281406"/>
    </source>
</evidence>
<accession>A0A3N0XRC3</accession>
<evidence type="ECO:0000256" key="1">
    <source>
        <dbReference type="SAM" id="MobiDB-lite"/>
    </source>
</evidence>
<keyword evidence="3" id="KW-1185">Reference proteome</keyword>
<protein>
    <submittedName>
        <fullName evidence="2">Uncharacterized protein</fullName>
    </submittedName>
</protein>
<feature type="compositionally biased region" description="Polar residues" evidence="1">
    <location>
        <begin position="1"/>
        <end position="12"/>
    </location>
</feature>
<dbReference type="OrthoDB" id="8945351at2759"/>
<reference evidence="2 3" key="1">
    <citation type="submission" date="2018-10" db="EMBL/GenBank/DDBJ databases">
        <title>Genome assembly for a Yunnan-Guizhou Plateau 3E fish, Anabarilius grahami (Regan), and its evolutionary and genetic applications.</title>
        <authorList>
            <person name="Jiang W."/>
        </authorList>
    </citation>
    <scope>NUCLEOTIDE SEQUENCE [LARGE SCALE GENOMIC DNA]</scope>
    <source>
        <strain evidence="2">AG-KIZ</strain>
        <tissue evidence="2">Muscle</tissue>
    </source>
</reference>
<evidence type="ECO:0000313" key="2">
    <source>
        <dbReference type="EMBL" id="ROJ28539.1"/>
    </source>
</evidence>
<sequence>MHSMSMTSNGCTRSGGAGITRPGCPGPRLAGSPPLSLLSNSTSLACPEAYAGDTPQAYSSGALLASKTVVQSAVGPYDWSPATIASSEGPVIANEQGPLAPLTEQVEVVFMAPGVEQELLQCSAESEIEEYDRSIPDQLETVCGTMKIHQIFNTKSGHINWRILSCFCSAPEDCLCFAPESVVLNKAQKTTMKTEPCQGMLNTTPEITMSLVGEWCVVCYDGEAYPGVQDVDEESVQVKTMSIIGVNHFFWPLKDDILWYRHEDFLGLVPESKPVTKRHMMLDVSVWNKVSSMMDERMEV</sequence>
<comment type="caution">
    <text evidence="2">The sequence shown here is derived from an EMBL/GenBank/DDBJ whole genome shotgun (WGS) entry which is preliminary data.</text>
</comment>
<proteinExistence type="predicted"/>
<name>A0A3N0XRC3_ANAGA</name>